<proteinExistence type="inferred from homology"/>
<gene>
    <name evidence="8" type="primary">MED18</name>
    <name evidence="9" type="ORF">WICMUC_005947</name>
</gene>
<evidence type="ECO:0000313" key="10">
    <source>
        <dbReference type="Proteomes" id="UP000769528"/>
    </source>
</evidence>
<comment type="similarity">
    <text evidence="2 8">Belongs to the Mediator complex subunit 18 family.</text>
</comment>
<sequence>MVQQLSLFGITTQSQHSLLIASLSSLVGQTRSQKYENLTVLAKPTTIIKFEPNSTKQQYEQYKIQLKSKIDENFSDIESLREWGLQVYDIPNQTVQNSSSTKKKLNVNSQNFLESYIILNKGDKLDDILKELGYERETSYRIKGERFYYGNITIELFQILIYVENEWILLDNSIMVKTFINIAKITDLENINKSTQELVNLKMELTGLVDLSVPDKNNLDSRIGLNFRK</sequence>
<keyword evidence="8" id="KW-0010">Activator</keyword>
<keyword evidence="4 8" id="KW-0805">Transcription regulation</keyword>
<dbReference type="InterPro" id="IPR019095">
    <property type="entry name" value="Mediator_Med18"/>
</dbReference>
<comment type="function">
    <text evidence="8">Component of the Mediator complex, a coactivator involved in the regulated transcription of nearly all RNA polymerase II-dependent genes. Mediator functions as a bridge to convey information from gene-specific regulatory proteins to the basal RNA polymerase II transcription machinery. Mediator is recruited to promoters by direct interactions with regulatory proteins and serves as a scaffold for the assembly of a functional preinitiation complex with RNA polymerase II and the general transcription factors.</text>
</comment>
<comment type="subcellular location">
    <subcellularLocation>
        <location evidence="1 8">Nucleus</location>
    </subcellularLocation>
</comment>
<keyword evidence="6 8" id="KW-0539">Nucleus</keyword>
<dbReference type="GO" id="GO:0070847">
    <property type="term" value="C:core mediator complex"/>
    <property type="evidence" value="ECO:0007669"/>
    <property type="project" value="TreeGrafter"/>
</dbReference>
<comment type="subunit">
    <text evidence="8">Component of the Mediator complex.</text>
</comment>
<evidence type="ECO:0000256" key="3">
    <source>
        <dbReference type="ARBA" id="ARBA00019612"/>
    </source>
</evidence>
<dbReference type="GO" id="GO:0016592">
    <property type="term" value="C:mediator complex"/>
    <property type="evidence" value="ECO:0007669"/>
    <property type="project" value="InterPro"/>
</dbReference>
<evidence type="ECO:0000256" key="4">
    <source>
        <dbReference type="ARBA" id="ARBA00023015"/>
    </source>
</evidence>
<dbReference type="PANTHER" id="PTHR13321">
    <property type="entry name" value="MEDIATOR OF RNA POLYMERASE II TRANSCRIPTION, SUBUNIT 18"/>
    <property type="match status" value="1"/>
</dbReference>
<keyword evidence="5 8" id="KW-0804">Transcription</keyword>
<evidence type="ECO:0000313" key="9">
    <source>
        <dbReference type="EMBL" id="KAH3663421.1"/>
    </source>
</evidence>
<evidence type="ECO:0000256" key="2">
    <source>
        <dbReference type="ARBA" id="ARBA00009814"/>
    </source>
</evidence>
<name>A0A9P8T2A0_9ASCO</name>
<dbReference type="EMBL" id="JAEUBF010001547">
    <property type="protein sequence ID" value="KAH3663421.1"/>
    <property type="molecule type" value="Genomic_DNA"/>
</dbReference>
<dbReference type="GO" id="GO:0006357">
    <property type="term" value="P:regulation of transcription by RNA polymerase II"/>
    <property type="evidence" value="ECO:0007669"/>
    <property type="project" value="InterPro"/>
</dbReference>
<dbReference type="OrthoDB" id="5348092at2759"/>
<reference evidence="9" key="1">
    <citation type="journal article" date="2021" name="Open Biol.">
        <title>Shared evolutionary footprints suggest mitochondrial oxidative damage underlies multiple complex I losses in fungi.</title>
        <authorList>
            <person name="Schikora-Tamarit M.A."/>
            <person name="Marcet-Houben M."/>
            <person name="Nosek J."/>
            <person name="Gabaldon T."/>
        </authorList>
    </citation>
    <scope>NUCLEOTIDE SEQUENCE</scope>
    <source>
        <strain evidence="9">CBS6341</strain>
    </source>
</reference>
<evidence type="ECO:0000256" key="5">
    <source>
        <dbReference type="ARBA" id="ARBA00023163"/>
    </source>
</evidence>
<evidence type="ECO:0000256" key="1">
    <source>
        <dbReference type="ARBA" id="ARBA00004123"/>
    </source>
</evidence>
<dbReference type="Pfam" id="PF09637">
    <property type="entry name" value="Med18"/>
    <property type="match status" value="1"/>
</dbReference>
<dbReference type="PANTHER" id="PTHR13321:SF2">
    <property type="entry name" value="MEDIATOR OF RNA POLYMERASE II TRANSCRIPTION SUBUNIT 18"/>
    <property type="match status" value="1"/>
</dbReference>
<dbReference type="GO" id="GO:0003712">
    <property type="term" value="F:transcription coregulator activity"/>
    <property type="evidence" value="ECO:0007669"/>
    <property type="project" value="InterPro"/>
</dbReference>
<dbReference type="AlphaFoldDB" id="A0A9P8T2A0"/>
<evidence type="ECO:0000256" key="6">
    <source>
        <dbReference type="ARBA" id="ARBA00023242"/>
    </source>
</evidence>
<reference evidence="9" key="2">
    <citation type="submission" date="2021-01" db="EMBL/GenBank/DDBJ databases">
        <authorList>
            <person name="Schikora-Tamarit M.A."/>
        </authorList>
    </citation>
    <scope>NUCLEOTIDE SEQUENCE</scope>
    <source>
        <strain evidence="9">CBS6341</strain>
    </source>
</reference>
<keyword evidence="10" id="KW-1185">Reference proteome</keyword>
<accession>A0A9P8T2A0</accession>
<dbReference type="Gene3D" id="2.40.320.10">
    <property type="entry name" value="Hypothetical Protein Pfu-838710-001"/>
    <property type="match status" value="1"/>
</dbReference>
<evidence type="ECO:0000256" key="8">
    <source>
        <dbReference type="RuleBase" id="RU364150"/>
    </source>
</evidence>
<comment type="caution">
    <text evidence="9">The sequence shown here is derived from an EMBL/GenBank/DDBJ whole genome shotgun (WGS) entry which is preliminary data.</text>
</comment>
<dbReference type="Proteomes" id="UP000769528">
    <property type="component" value="Unassembled WGS sequence"/>
</dbReference>
<protein>
    <recommendedName>
        <fullName evidence="3 8">Mediator of RNA polymerase II transcription subunit 18</fullName>
    </recommendedName>
    <alternativeName>
        <fullName evidence="7 8">Mediator complex subunit 18</fullName>
    </alternativeName>
</protein>
<organism evidence="9 10">
    <name type="scientific">Wickerhamomyces mucosus</name>
    <dbReference type="NCBI Taxonomy" id="1378264"/>
    <lineage>
        <taxon>Eukaryota</taxon>
        <taxon>Fungi</taxon>
        <taxon>Dikarya</taxon>
        <taxon>Ascomycota</taxon>
        <taxon>Saccharomycotina</taxon>
        <taxon>Saccharomycetes</taxon>
        <taxon>Phaffomycetales</taxon>
        <taxon>Wickerhamomycetaceae</taxon>
        <taxon>Wickerhamomyces</taxon>
    </lineage>
</organism>
<evidence type="ECO:0000256" key="7">
    <source>
        <dbReference type="ARBA" id="ARBA00032012"/>
    </source>
</evidence>
<dbReference type="GO" id="GO:0006369">
    <property type="term" value="P:termination of RNA polymerase II transcription"/>
    <property type="evidence" value="ECO:0007669"/>
    <property type="project" value="TreeGrafter"/>
</dbReference>